<dbReference type="RefSeq" id="WP_008845439.1">
    <property type="nucleotide sequence ID" value="NZ_BAEN01000059.1"/>
</dbReference>
<comment type="caution">
    <text evidence="4">The sequence shown here is derived from an EMBL/GenBank/DDBJ whole genome shotgun (WGS) entry which is preliminary data.</text>
</comment>
<evidence type="ECO:0000256" key="2">
    <source>
        <dbReference type="PIRNR" id="PIRNR006276"/>
    </source>
</evidence>
<comment type="subcellular location">
    <subcellularLocation>
        <location evidence="2">Cytoplasm</location>
    </subcellularLocation>
</comment>
<evidence type="ECO:0000256" key="1">
    <source>
        <dbReference type="ARBA" id="ARBA00008791"/>
    </source>
</evidence>
<dbReference type="PIRSF" id="PIRSF006276">
    <property type="entry name" value="UspA"/>
    <property type="match status" value="1"/>
</dbReference>
<keyword evidence="5" id="KW-1185">Reference proteome</keyword>
<dbReference type="STRING" id="1127673.GLIP_3013"/>
<dbReference type="PRINTS" id="PR01438">
    <property type="entry name" value="UNVRSLSTRESS"/>
</dbReference>
<sequence length="136" mass="15053">MYKTILCAIEASTEGKLVLAKAAAMAKLYNSKLLVMHVLPYKLLPKDYQKELKEKVTPKIEELCVDFGVTKKNRIIKVGKPYELICNEAIKRKADLIMLGTHSKKGIQALIGSTANGVANYADCDVSLVRIAKTEK</sequence>
<dbReference type="Pfam" id="PF00582">
    <property type="entry name" value="Usp"/>
    <property type="match status" value="1"/>
</dbReference>
<name>K6X4S8_9ALTE</name>
<dbReference type="SUPFAM" id="SSF52402">
    <property type="entry name" value="Adenine nucleotide alpha hydrolases-like"/>
    <property type="match status" value="1"/>
</dbReference>
<dbReference type="PANTHER" id="PTHR46268">
    <property type="entry name" value="STRESS RESPONSE PROTEIN NHAX"/>
    <property type="match status" value="1"/>
</dbReference>
<gene>
    <name evidence="4" type="primary">uspA2</name>
    <name evidence="4" type="ORF">GLIP_3013</name>
</gene>
<feature type="domain" description="UspA" evidence="3">
    <location>
        <begin position="1"/>
        <end position="130"/>
    </location>
</feature>
<dbReference type="CDD" id="cd00293">
    <property type="entry name" value="USP-like"/>
    <property type="match status" value="1"/>
</dbReference>
<evidence type="ECO:0000259" key="3">
    <source>
        <dbReference type="Pfam" id="PF00582"/>
    </source>
</evidence>
<dbReference type="InterPro" id="IPR006016">
    <property type="entry name" value="UspA"/>
</dbReference>
<keyword evidence="2" id="KW-0963">Cytoplasm</keyword>
<dbReference type="OrthoDB" id="9792500at2"/>
<accession>K6X4S8</accession>
<dbReference type="eggNOG" id="COG0589">
    <property type="taxonomic scope" value="Bacteria"/>
</dbReference>
<reference evidence="4 5" key="1">
    <citation type="journal article" date="2017" name="Antonie Van Leeuwenhoek">
        <title>Rhizobium rhizosphaerae sp. nov., a novel species isolated from rice rhizosphere.</title>
        <authorList>
            <person name="Zhao J.J."/>
            <person name="Zhang J."/>
            <person name="Zhang R.J."/>
            <person name="Zhang C.W."/>
            <person name="Yin H.Q."/>
            <person name="Zhang X.X."/>
        </authorList>
    </citation>
    <scope>NUCLEOTIDE SEQUENCE [LARGE SCALE GENOMIC DNA]</scope>
    <source>
        <strain evidence="4 5">E3</strain>
    </source>
</reference>
<dbReference type="AlphaFoldDB" id="K6X4S8"/>
<organism evidence="4 5">
    <name type="scientific">Aliiglaciecola lipolytica E3</name>
    <dbReference type="NCBI Taxonomy" id="1127673"/>
    <lineage>
        <taxon>Bacteria</taxon>
        <taxon>Pseudomonadati</taxon>
        <taxon>Pseudomonadota</taxon>
        <taxon>Gammaproteobacteria</taxon>
        <taxon>Alteromonadales</taxon>
        <taxon>Alteromonadaceae</taxon>
        <taxon>Aliiglaciecola</taxon>
    </lineage>
</organism>
<dbReference type="PANTHER" id="PTHR46268:SF6">
    <property type="entry name" value="UNIVERSAL STRESS PROTEIN UP12"/>
    <property type="match status" value="1"/>
</dbReference>
<dbReference type="Proteomes" id="UP000006334">
    <property type="component" value="Unassembled WGS sequence"/>
</dbReference>
<dbReference type="GO" id="GO:0005737">
    <property type="term" value="C:cytoplasm"/>
    <property type="evidence" value="ECO:0007669"/>
    <property type="project" value="UniProtKB-SubCell"/>
</dbReference>
<evidence type="ECO:0000313" key="4">
    <source>
        <dbReference type="EMBL" id="GAC15634.1"/>
    </source>
</evidence>
<dbReference type="EMBL" id="BAEN01000059">
    <property type="protein sequence ID" value="GAC15634.1"/>
    <property type="molecule type" value="Genomic_DNA"/>
</dbReference>
<comment type="similarity">
    <text evidence="1 2">Belongs to the universal stress protein A family.</text>
</comment>
<evidence type="ECO:0000313" key="5">
    <source>
        <dbReference type="Proteomes" id="UP000006334"/>
    </source>
</evidence>
<protein>
    <recommendedName>
        <fullName evidence="2">Universal stress protein</fullName>
    </recommendedName>
</protein>
<proteinExistence type="inferred from homology"/>
<dbReference type="Gene3D" id="3.40.50.620">
    <property type="entry name" value="HUPs"/>
    <property type="match status" value="1"/>
</dbReference>
<dbReference type="InterPro" id="IPR006015">
    <property type="entry name" value="Universal_stress_UspA"/>
</dbReference>
<dbReference type="InterPro" id="IPR014729">
    <property type="entry name" value="Rossmann-like_a/b/a_fold"/>
</dbReference>